<dbReference type="Proteomes" id="UP000184188">
    <property type="component" value="Unassembled WGS sequence"/>
</dbReference>
<feature type="region of interest" description="Disordered" evidence="1">
    <location>
        <begin position="1"/>
        <end position="29"/>
    </location>
</feature>
<dbReference type="VEuPathDB" id="FungiDB:ASPZODRAFT_16269"/>
<accession>A0A1L9SH41</accession>
<dbReference type="RefSeq" id="XP_022581019.1">
    <property type="nucleotide sequence ID" value="XM_022726589.1"/>
</dbReference>
<reference evidence="3" key="1">
    <citation type="journal article" date="2017" name="Genome Biol.">
        <title>Comparative genomics reveals high biological diversity and specific adaptations in the industrially and medically important fungal genus Aspergillus.</title>
        <authorList>
            <person name="de Vries R.P."/>
            <person name="Riley R."/>
            <person name="Wiebenga A."/>
            <person name="Aguilar-Osorio G."/>
            <person name="Amillis S."/>
            <person name="Uchima C.A."/>
            <person name="Anderluh G."/>
            <person name="Asadollahi M."/>
            <person name="Askin M."/>
            <person name="Barry K."/>
            <person name="Battaglia E."/>
            <person name="Bayram O."/>
            <person name="Benocci T."/>
            <person name="Braus-Stromeyer S.A."/>
            <person name="Caldana C."/>
            <person name="Canovas D."/>
            <person name="Cerqueira G.C."/>
            <person name="Chen F."/>
            <person name="Chen W."/>
            <person name="Choi C."/>
            <person name="Clum A."/>
            <person name="Dos Santos R.A."/>
            <person name="Damasio A.R."/>
            <person name="Diallinas G."/>
            <person name="Emri T."/>
            <person name="Fekete E."/>
            <person name="Flipphi M."/>
            <person name="Freyberg S."/>
            <person name="Gallo A."/>
            <person name="Gournas C."/>
            <person name="Habgood R."/>
            <person name="Hainaut M."/>
            <person name="Harispe M.L."/>
            <person name="Henrissat B."/>
            <person name="Hilden K.S."/>
            <person name="Hope R."/>
            <person name="Hossain A."/>
            <person name="Karabika E."/>
            <person name="Karaffa L."/>
            <person name="Karanyi Z."/>
            <person name="Krasevec N."/>
            <person name="Kuo A."/>
            <person name="Kusch H."/>
            <person name="LaButti K."/>
            <person name="Lagendijk E.L."/>
            <person name="Lapidus A."/>
            <person name="Levasseur A."/>
            <person name="Lindquist E."/>
            <person name="Lipzen A."/>
            <person name="Logrieco A.F."/>
            <person name="MacCabe A."/>
            <person name="Maekelae M.R."/>
            <person name="Malavazi I."/>
            <person name="Melin P."/>
            <person name="Meyer V."/>
            <person name="Mielnichuk N."/>
            <person name="Miskei M."/>
            <person name="Molnar A.P."/>
            <person name="Mule G."/>
            <person name="Ngan C.Y."/>
            <person name="Orejas M."/>
            <person name="Orosz E."/>
            <person name="Ouedraogo J.P."/>
            <person name="Overkamp K.M."/>
            <person name="Park H.-S."/>
            <person name="Perrone G."/>
            <person name="Piumi F."/>
            <person name="Punt P.J."/>
            <person name="Ram A.F."/>
            <person name="Ramon A."/>
            <person name="Rauscher S."/>
            <person name="Record E."/>
            <person name="Riano-Pachon D.M."/>
            <person name="Robert V."/>
            <person name="Roehrig J."/>
            <person name="Ruller R."/>
            <person name="Salamov A."/>
            <person name="Salih N.S."/>
            <person name="Samson R.A."/>
            <person name="Sandor E."/>
            <person name="Sanguinetti M."/>
            <person name="Schuetze T."/>
            <person name="Sepcic K."/>
            <person name="Shelest E."/>
            <person name="Sherlock G."/>
            <person name="Sophianopoulou V."/>
            <person name="Squina F.M."/>
            <person name="Sun H."/>
            <person name="Susca A."/>
            <person name="Todd R.B."/>
            <person name="Tsang A."/>
            <person name="Unkles S.E."/>
            <person name="van de Wiele N."/>
            <person name="van Rossen-Uffink D."/>
            <person name="Oliveira J.V."/>
            <person name="Vesth T.C."/>
            <person name="Visser J."/>
            <person name="Yu J.-H."/>
            <person name="Zhou M."/>
            <person name="Andersen M.R."/>
            <person name="Archer D.B."/>
            <person name="Baker S.E."/>
            <person name="Benoit I."/>
            <person name="Brakhage A.A."/>
            <person name="Braus G.H."/>
            <person name="Fischer R."/>
            <person name="Frisvad J.C."/>
            <person name="Goldman G.H."/>
            <person name="Houbraken J."/>
            <person name="Oakley B."/>
            <person name="Pocsi I."/>
            <person name="Scazzocchio C."/>
            <person name="Seiboth B."/>
            <person name="vanKuyk P.A."/>
            <person name="Wortman J."/>
            <person name="Dyer P.S."/>
            <person name="Grigoriev I.V."/>
        </authorList>
    </citation>
    <scope>NUCLEOTIDE SEQUENCE [LARGE SCALE GENOMIC DNA]</scope>
    <source>
        <strain evidence="3">CBS 506.65</strain>
    </source>
</reference>
<evidence type="ECO:0000313" key="2">
    <source>
        <dbReference type="EMBL" id="OJJ46509.1"/>
    </source>
</evidence>
<evidence type="ECO:0000256" key="1">
    <source>
        <dbReference type="SAM" id="MobiDB-lite"/>
    </source>
</evidence>
<name>A0A1L9SH41_9EURO</name>
<dbReference type="EMBL" id="KV878342">
    <property type="protein sequence ID" value="OJJ46509.1"/>
    <property type="molecule type" value="Genomic_DNA"/>
</dbReference>
<sequence length="219" mass="24419">MPAKRPSPAQKEDAKKAAKRQSTDLEKLNSGSKITKEELLLLRVLWDTSEPVESLERALEPYLTQARALLGQNAEFLAFLQGLQAVAAGVPANLIGMGAFMVPFKQMENVLRVSGLKETKPNANEARLRDSVNEEEVNVAAISLLTAIEPAVSMQESAEMATYTPVYREYMLGQRATLSPTDFTTMHRYGCWSMERSEEAQRFVELVLAIILRAREEES</sequence>
<dbReference type="AlphaFoldDB" id="A0A1L9SH41"/>
<gene>
    <name evidence="2" type="ORF">ASPZODRAFT_16269</name>
</gene>
<dbReference type="OrthoDB" id="4364700at2759"/>
<protein>
    <submittedName>
        <fullName evidence="2">Uncharacterized protein</fullName>
    </submittedName>
</protein>
<feature type="compositionally biased region" description="Basic and acidic residues" evidence="1">
    <location>
        <begin position="10"/>
        <end position="27"/>
    </location>
</feature>
<evidence type="ECO:0000313" key="3">
    <source>
        <dbReference type="Proteomes" id="UP000184188"/>
    </source>
</evidence>
<keyword evidence="3" id="KW-1185">Reference proteome</keyword>
<proteinExistence type="predicted"/>
<dbReference type="GeneID" id="34613053"/>
<organism evidence="2 3">
    <name type="scientific">Penicilliopsis zonata CBS 506.65</name>
    <dbReference type="NCBI Taxonomy" id="1073090"/>
    <lineage>
        <taxon>Eukaryota</taxon>
        <taxon>Fungi</taxon>
        <taxon>Dikarya</taxon>
        <taxon>Ascomycota</taxon>
        <taxon>Pezizomycotina</taxon>
        <taxon>Eurotiomycetes</taxon>
        <taxon>Eurotiomycetidae</taxon>
        <taxon>Eurotiales</taxon>
        <taxon>Aspergillaceae</taxon>
        <taxon>Penicilliopsis</taxon>
    </lineage>
</organism>